<name>A0ACC0WKF9_9STRA</name>
<reference evidence="1 2" key="1">
    <citation type="journal article" date="2022" name="bioRxiv">
        <title>The genome of the oomycete Peronosclerospora sorghi, a cosmopolitan pathogen of maize and sorghum, is inflated with dispersed pseudogenes.</title>
        <authorList>
            <person name="Fletcher K."/>
            <person name="Martin F."/>
            <person name="Isakeit T."/>
            <person name="Cavanaugh K."/>
            <person name="Magill C."/>
            <person name="Michelmore R."/>
        </authorList>
    </citation>
    <scope>NUCLEOTIDE SEQUENCE [LARGE SCALE GENOMIC DNA]</scope>
    <source>
        <strain evidence="1">P6</strain>
    </source>
</reference>
<dbReference type="EMBL" id="CM047591">
    <property type="protein sequence ID" value="KAI9919252.1"/>
    <property type="molecule type" value="Genomic_DNA"/>
</dbReference>
<protein>
    <submittedName>
        <fullName evidence="1">Uncharacterized protein</fullName>
    </submittedName>
</protein>
<proteinExistence type="predicted"/>
<keyword evidence="2" id="KW-1185">Reference proteome</keyword>
<evidence type="ECO:0000313" key="2">
    <source>
        <dbReference type="Proteomes" id="UP001163321"/>
    </source>
</evidence>
<organism evidence="1 2">
    <name type="scientific">Peronosclerospora sorghi</name>
    <dbReference type="NCBI Taxonomy" id="230839"/>
    <lineage>
        <taxon>Eukaryota</taxon>
        <taxon>Sar</taxon>
        <taxon>Stramenopiles</taxon>
        <taxon>Oomycota</taxon>
        <taxon>Peronosporomycetes</taxon>
        <taxon>Peronosporales</taxon>
        <taxon>Peronosporaceae</taxon>
        <taxon>Peronosclerospora</taxon>
    </lineage>
</organism>
<dbReference type="Proteomes" id="UP001163321">
    <property type="component" value="Chromosome 12"/>
</dbReference>
<sequence>MMSVIDVGLIYSSPTQMPAMLLVGNKIDLPNPVVTLEEGEAAASQYRCRFIVTHRKHLHFSSELYALYIYA</sequence>
<comment type="caution">
    <text evidence="1">The sequence shown here is derived from an EMBL/GenBank/DDBJ whole genome shotgun (WGS) entry which is preliminary data.</text>
</comment>
<evidence type="ECO:0000313" key="1">
    <source>
        <dbReference type="EMBL" id="KAI9919252.1"/>
    </source>
</evidence>
<gene>
    <name evidence="1" type="ORF">PsorP6_012163</name>
</gene>
<accession>A0ACC0WKF9</accession>